<organism evidence="7 8">
    <name type="scientific">Helianthus annuus</name>
    <name type="common">Common sunflower</name>
    <dbReference type="NCBI Taxonomy" id="4232"/>
    <lineage>
        <taxon>Eukaryota</taxon>
        <taxon>Viridiplantae</taxon>
        <taxon>Streptophyta</taxon>
        <taxon>Embryophyta</taxon>
        <taxon>Tracheophyta</taxon>
        <taxon>Spermatophyta</taxon>
        <taxon>Magnoliopsida</taxon>
        <taxon>eudicotyledons</taxon>
        <taxon>Gunneridae</taxon>
        <taxon>Pentapetalae</taxon>
        <taxon>asterids</taxon>
        <taxon>campanulids</taxon>
        <taxon>Asterales</taxon>
        <taxon>Asteraceae</taxon>
        <taxon>Asteroideae</taxon>
        <taxon>Heliantheae alliance</taxon>
        <taxon>Heliantheae</taxon>
        <taxon>Helianthus</taxon>
    </lineage>
</organism>
<gene>
    <name evidence="7" type="ORF">HannXRQ_Chr13g0424451</name>
</gene>
<comment type="subcellular location">
    <subcellularLocation>
        <location evidence="1">Nucleus</location>
        <location evidence="1">Nucleolus</location>
    </subcellularLocation>
</comment>
<dbReference type="PANTHER" id="PTHR12821:SF0">
    <property type="entry name" value="BYSTIN"/>
    <property type="match status" value="1"/>
</dbReference>
<keyword evidence="8" id="KW-1185">Reference proteome</keyword>
<evidence type="ECO:0000256" key="4">
    <source>
        <dbReference type="ARBA" id="ARBA00023242"/>
    </source>
</evidence>
<protein>
    <recommendedName>
        <fullName evidence="5">Bystin</fullName>
    </recommendedName>
</protein>
<sequence length="457" mass="53063">MGKKRNLNPEPFLSDDTNKSVSKKRTKPAKQHQREENVLSAGMSSKILKEALIQQKEIQEETDAENPNNIVFSEERVNQGKLDYDDDDDVDNFAGFSDNYSQFGGYEDEINEDEEKLLEAFFSKDARPQRTLADIIVEKIKEKDQMPAGVQPLPKLDDSVIEIYKSVGEIFKKYTSGKLPLAFKSIPAKQHWEELLYLTEPEKWSPNAVYQATRILASNMSSKKVERFYKFVLLPRIRLDIRKNKKLHFALYQALKKAVYKPAAFNKGILFPLCESRTCNLREAVIIGSVLQKVSIPPLHSSLALMKLAEMEYAGTTSYFIKLLVEKKYALPYRVIDAMVAHFMRFCEDSREMPVIWHQSLLAFMQRYKHELTKEQKDDVNYLVKKQRHKMVTPEILRELNHSRNRGEKEDDLMFVTVNSFYNFYFLNSVSPSPISVINKTIDEDRFDIPDVPMEED</sequence>
<proteinExistence type="inferred from homology"/>
<dbReference type="InterPro" id="IPR007955">
    <property type="entry name" value="Bystin"/>
</dbReference>
<dbReference type="PANTHER" id="PTHR12821">
    <property type="entry name" value="BYSTIN"/>
    <property type="match status" value="1"/>
</dbReference>
<dbReference type="FunFam" id="1.25.40.480:FF:000001">
    <property type="entry name" value="Bystin (51.6 kD)-like"/>
    <property type="match status" value="1"/>
</dbReference>
<keyword evidence="4" id="KW-0539">Nucleus</keyword>
<evidence type="ECO:0000256" key="6">
    <source>
        <dbReference type="SAM" id="MobiDB-lite"/>
    </source>
</evidence>
<dbReference type="STRING" id="4232.A0A251SY24"/>
<dbReference type="OMA" id="TKLPVIW"/>
<dbReference type="GO" id="GO:0030515">
    <property type="term" value="F:snoRNA binding"/>
    <property type="evidence" value="ECO:0000318"/>
    <property type="project" value="GO_Central"/>
</dbReference>
<dbReference type="GO" id="GO:0005730">
    <property type="term" value="C:nucleolus"/>
    <property type="evidence" value="ECO:0000318"/>
    <property type="project" value="GO_Central"/>
</dbReference>
<dbReference type="Gene3D" id="1.25.40.480">
    <property type="match status" value="1"/>
</dbReference>
<dbReference type="InParanoid" id="A0A251SY24"/>
<accession>A0A251SY24</accession>
<dbReference type="GO" id="GO:0005737">
    <property type="term" value="C:cytoplasm"/>
    <property type="evidence" value="ECO:0000318"/>
    <property type="project" value="GO_Central"/>
</dbReference>
<dbReference type="GO" id="GO:0006364">
    <property type="term" value="P:rRNA processing"/>
    <property type="evidence" value="ECO:0000318"/>
    <property type="project" value="GO_Central"/>
</dbReference>
<dbReference type="GO" id="GO:0030688">
    <property type="term" value="C:preribosome, small subunit precursor"/>
    <property type="evidence" value="ECO:0000318"/>
    <property type="project" value="GO_Central"/>
</dbReference>
<dbReference type="FunCoup" id="A0A251SY24">
    <property type="interactions" value="3322"/>
</dbReference>
<name>A0A251SY24_HELAN</name>
<dbReference type="EMBL" id="CM007902">
    <property type="protein sequence ID" value="OTG03473.1"/>
    <property type="molecule type" value="Genomic_DNA"/>
</dbReference>
<reference evidence="8" key="1">
    <citation type="journal article" date="2017" name="Nature">
        <title>The sunflower genome provides insights into oil metabolism, flowering and Asterid evolution.</title>
        <authorList>
            <person name="Badouin H."/>
            <person name="Gouzy J."/>
            <person name="Grassa C.J."/>
            <person name="Murat F."/>
            <person name="Staton S.E."/>
            <person name="Cottret L."/>
            <person name="Lelandais-Briere C."/>
            <person name="Owens G.L."/>
            <person name="Carrere S."/>
            <person name="Mayjonade B."/>
            <person name="Legrand L."/>
            <person name="Gill N."/>
            <person name="Kane N.C."/>
            <person name="Bowers J.E."/>
            <person name="Hubner S."/>
            <person name="Bellec A."/>
            <person name="Berard A."/>
            <person name="Berges H."/>
            <person name="Blanchet N."/>
            <person name="Boniface M.C."/>
            <person name="Brunel D."/>
            <person name="Catrice O."/>
            <person name="Chaidir N."/>
            <person name="Claudel C."/>
            <person name="Donnadieu C."/>
            <person name="Faraut T."/>
            <person name="Fievet G."/>
            <person name="Helmstetter N."/>
            <person name="King M."/>
            <person name="Knapp S.J."/>
            <person name="Lai Z."/>
            <person name="Le Paslier M.C."/>
            <person name="Lippi Y."/>
            <person name="Lorenzon L."/>
            <person name="Mandel J.R."/>
            <person name="Marage G."/>
            <person name="Marchand G."/>
            <person name="Marquand E."/>
            <person name="Bret-Mestries E."/>
            <person name="Morien E."/>
            <person name="Nambeesan S."/>
            <person name="Nguyen T."/>
            <person name="Pegot-Espagnet P."/>
            <person name="Pouilly N."/>
            <person name="Raftis F."/>
            <person name="Sallet E."/>
            <person name="Schiex T."/>
            <person name="Thomas J."/>
            <person name="Vandecasteele C."/>
            <person name="Vares D."/>
            <person name="Vear F."/>
            <person name="Vautrin S."/>
            <person name="Crespi M."/>
            <person name="Mangin B."/>
            <person name="Burke J.M."/>
            <person name="Salse J."/>
            <person name="Munos S."/>
            <person name="Vincourt P."/>
            <person name="Rieseberg L.H."/>
            <person name="Langlade N.B."/>
        </authorList>
    </citation>
    <scope>NUCLEOTIDE SEQUENCE [LARGE SCALE GENOMIC DNA]</scope>
    <source>
        <strain evidence="8">cv. SF193</strain>
    </source>
</reference>
<evidence type="ECO:0000256" key="5">
    <source>
        <dbReference type="ARBA" id="ARBA00074032"/>
    </source>
</evidence>
<dbReference type="Pfam" id="PF05291">
    <property type="entry name" value="Bystin"/>
    <property type="match status" value="1"/>
</dbReference>
<dbReference type="AlphaFoldDB" id="A0A251SY24"/>
<feature type="compositionally biased region" description="Basic residues" evidence="6">
    <location>
        <begin position="21"/>
        <end position="31"/>
    </location>
</feature>
<comment type="similarity">
    <text evidence="2">Belongs to the bystin family.</text>
</comment>
<evidence type="ECO:0000313" key="8">
    <source>
        <dbReference type="Proteomes" id="UP000215914"/>
    </source>
</evidence>
<evidence type="ECO:0000256" key="2">
    <source>
        <dbReference type="ARBA" id="ARBA00007114"/>
    </source>
</evidence>
<evidence type="ECO:0000256" key="3">
    <source>
        <dbReference type="ARBA" id="ARBA00022517"/>
    </source>
</evidence>
<feature type="region of interest" description="Disordered" evidence="6">
    <location>
        <begin position="1"/>
        <end position="42"/>
    </location>
</feature>
<keyword evidence="3" id="KW-0690">Ribosome biogenesis</keyword>
<evidence type="ECO:0000313" key="7">
    <source>
        <dbReference type="EMBL" id="OTG03473.1"/>
    </source>
</evidence>
<evidence type="ECO:0000256" key="1">
    <source>
        <dbReference type="ARBA" id="ARBA00004604"/>
    </source>
</evidence>
<dbReference type="Proteomes" id="UP000215914">
    <property type="component" value="Chromosome 13"/>
</dbReference>